<accession>A0AA38GXD1</accession>
<gene>
    <name evidence="2" type="ORF">KI387_003166</name>
</gene>
<evidence type="ECO:0000259" key="1">
    <source>
        <dbReference type="Pfam" id="PF07727"/>
    </source>
</evidence>
<feature type="non-terminal residue" evidence="2">
    <location>
        <position position="1"/>
    </location>
</feature>
<protein>
    <recommendedName>
        <fullName evidence="1">Reverse transcriptase Ty1/copia-type domain-containing protein</fullName>
    </recommendedName>
</protein>
<dbReference type="Pfam" id="PF07727">
    <property type="entry name" value="RVT_2"/>
    <property type="match status" value="1"/>
</dbReference>
<proteinExistence type="predicted"/>
<name>A0AA38GXD1_TAXCH</name>
<dbReference type="InterPro" id="IPR013103">
    <property type="entry name" value="RVT_2"/>
</dbReference>
<evidence type="ECO:0000313" key="2">
    <source>
        <dbReference type="EMBL" id="KAH9331058.1"/>
    </source>
</evidence>
<dbReference type="Proteomes" id="UP000824469">
    <property type="component" value="Unassembled WGS sequence"/>
</dbReference>
<dbReference type="AlphaFoldDB" id="A0AA38GXD1"/>
<keyword evidence="3" id="KW-1185">Reference proteome</keyword>
<feature type="non-terminal residue" evidence="2">
    <location>
        <position position="67"/>
    </location>
</feature>
<evidence type="ECO:0000313" key="3">
    <source>
        <dbReference type="Proteomes" id="UP000824469"/>
    </source>
</evidence>
<dbReference type="EMBL" id="JAHRHJ020000001">
    <property type="protein sequence ID" value="KAH9331058.1"/>
    <property type="molecule type" value="Genomic_DNA"/>
</dbReference>
<reference evidence="2 3" key="1">
    <citation type="journal article" date="2021" name="Nat. Plants">
        <title>The Taxus genome provides insights into paclitaxel biosynthesis.</title>
        <authorList>
            <person name="Xiong X."/>
            <person name="Gou J."/>
            <person name="Liao Q."/>
            <person name="Li Y."/>
            <person name="Zhou Q."/>
            <person name="Bi G."/>
            <person name="Li C."/>
            <person name="Du R."/>
            <person name="Wang X."/>
            <person name="Sun T."/>
            <person name="Guo L."/>
            <person name="Liang H."/>
            <person name="Lu P."/>
            <person name="Wu Y."/>
            <person name="Zhang Z."/>
            <person name="Ro D.K."/>
            <person name="Shang Y."/>
            <person name="Huang S."/>
            <person name="Yan J."/>
        </authorList>
    </citation>
    <scope>NUCLEOTIDE SEQUENCE [LARGE SCALE GENOMIC DNA]</scope>
    <source>
        <strain evidence="2">Ta-2019</strain>
    </source>
</reference>
<comment type="caution">
    <text evidence="2">The sequence shown here is derived from an EMBL/GenBank/DDBJ whole genome shotgun (WGS) entry which is preliminary data.</text>
</comment>
<feature type="domain" description="Reverse transcriptase Ty1/copia-type" evidence="1">
    <location>
        <begin position="2"/>
        <end position="62"/>
    </location>
</feature>
<organism evidence="2 3">
    <name type="scientific">Taxus chinensis</name>
    <name type="common">Chinese yew</name>
    <name type="synonym">Taxus wallichiana var. chinensis</name>
    <dbReference type="NCBI Taxonomy" id="29808"/>
    <lineage>
        <taxon>Eukaryota</taxon>
        <taxon>Viridiplantae</taxon>
        <taxon>Streptophyta</taxon>
        <taxon>Embryophyta</taxon>
        <taxon>Tracheophyta</taxon>
        <taxon>Spermatophyta</taxon>
        <taxon>Pinopsida</taxon>
        <taxon>Pinidae</taxon>
        <taxon>Conifers II</taxon>
        <taxon>Cupressales</taxon>
        <taxon>Taxaceae</taxon>
        <taxon>Taxus</taxon>
    </lineage>
</organism>
<sequence>VEGVDFDENFVHVVRMEAIRLFLAYITHKGFKFYQMDVKSTFLNGHLNEEVYIGKLDGFTLTDDLDY</sequence>